<reference evidence="3" key="1">
    <citation type="submission" date="2020-01" db="EMBL/GenBank/DDBJ databases">
        <authorList>
            <person name="Meier V. D."/>
            <person name="Meier V D."/>
        </authorList>
    </citation>
    <scope>NUCLEOTIDE SEQUENCE</scope>
    <source>
        <strain evidence="3">HLG_WM_MAG_05</strain>
    </source>
</reference>
<dbReference type="Gene3D" id="3.30.1460.10">
    <property type="match status" value="1"/>
</dbReference>
<dbReference type="Pfam" id="PF13365">
    <property type="entry name" value="Trypsin_2"/>
    <property type="match status" value="1"/>
</dbReference>
<protein>
    <submittedName>
        <fullName evidence="3">HtrA protease/chaperone protein</fullName>
    </submittedName>
</protein>
<dbReference type="AlphaFoldDB" id="A0A6S6SKG0"/>
<proteinExistence type="predicted"/>
<dbReference type="PRINTS" id="PR00834">
    <property type="entry name" value="PROTEASES2C"/>
</dbReference>
<dbReference type="Gene3D" id="2.40.10.120">
    <property type="match status" value="1"/>
</dbReference>
<dbReference type="GO" id="GO:0004252">
    <property type="term" value="F:serine-type endopeptidase activity"/>
    <property type="evidence" value="ECO:0007669"/>
    <property type="project" value="InterPro"/>
</dbReference>
<dbReference type="InterPro" id="IPR001940">
    <property type="entry name" value="Peptidase_S1C"/>
</dbReference>
<gene>
    <name evidence="3" type="ORF">HELGO_WM12325</name>
</gene>
<dbReference type="SUPFAM" id="SSF69635">
    <property type="entry name" value="Type III secretory system chaperone-like"/>
    <property type="match status" value="1"/>
</dbReference>
<organism evidence="3">
    <name type="scientific">uncultured Sulfurovum sp</name>
    <dbReference type="NCBI Taxonomy" id="269237"/>
    <lineage>
        <taxon>Bacteria</taxon>
        <taxon>Pseudomonadati</taxon>
        <taxon>Campylobacterota</taxon>
        <taxon>Epsilonproteobacteria</taxon>
        <taxon>Campylobacterales</taxon>
        <taxon>Sulfurovaceae</taxon>
        <taxon>Sulfurovum</taxon>
        <taxon>environmental samples</taxon>
    </lineage>
</organism>
<accession>A0A6S6SKG0</accession>
<evidence type="ECO:0000256" key="2">
    <source>
        <dbReference type="ARBA" id="ARBA00022801"/>
    </source>
</evidence>
<dbReference type="PANTHER" id="PTHR43343">
    <property type="entry name" value="PEPTIDASE S12"/>
    <property type="match status" value="1"/>
</dbReference>
<evidence type="ECO:0000313" key="3">
    <source>
        <dbReference type="EMBL" id="CAA6805321.1"/>
    </source>
</evidence>
<dbReference type="InterPro" id="IPR051201">
    <property type="entry name" value="Chloro_Bact_Ser_Proteases"/>
</dbReference>
<keyword evidence="2" id="KW-0378">Hydrolase</keyword>
<evidence type="ECO:0000256" key="1">
    <source>
        <dbReference type="ARBA" id="ARBA00022670"/>
    </source>
</evidence>
<name>A0A6S6SKG0_9BACT</name>
<dbReference type="PANTHER" id="PTHR43343:SF3">
    <property type="entry name" value="PROTEASE DO-LIKE 8, CHLOROPLASTIC"/>
    <property type="match status" value="1"/>
</dbReference>
<keyword evidence="1 3" id="KW-0645">Protease</keyword>
<dbReference type="GO" id="GO:0006508">
    <property type="term" value="P:proteolysis"/>
    <property type="evidence" value="ECO:0007669"/>
    <property type="project" value="UniProtKB-KW"/>
</dbReference>
<dbReference type="InterPro" id="IPR009003">
    <property type="entry name" value="Peptidase_S1_PA"/>
</dbReference>
<sequence>MENTKNSIYKVVTSTGTGTGFKIEGKDFLITNYHVVEGSKVVAVENHKQDKFKAQVVMVNPEVDLAFLQVDALRDAKGEIRLEKEVEVKNLHKVYINGFPFGLPFTVTEGVVSAFDQPMGQRKYIQTDAAVNSGNSGGPMLNSEGVLVGITTSKFKDADNVGFGIKHTDLIKEVEDFHFSDGKYRLKCNSCDEFIDKASKFCASCGKSIDSSVFDEFEKSYITKIIDETLTQNGFDTVLCTTGHEYWSFHKGTALVRIFTSGDDFLFATSPLNELPKKNLQALLGYLVSGKESPYILGVTNDKIYVSYRVHLSDFYGEEKEIVQKNFGLFPQKAEELSNFFHTEFACEKSMESKRE</sequence>
<dbReference type="EMBL" id="CACVAU010000017">
    <property type="protein sequence ID" value="CAA6805321.1"/>
    <property type="molecule type" value="Genomic_DNA"/>
</dbReference>
<dbReference type="SUPFAM" id="SSF50494">
    <property type="entry name" value="Trypsin-like serine proteases"/>
    <property type="match status" value="1"/>
</dbReference>